<name>A0A4P6Q7C6_9ACTN</name>
<keyword evidence="2" id="KW-0645">Protease</keyword>
<evidence type="ECO:0000313" key="3">
    <source>
        <dbReference type="Proteomes" id="UP000292235"/>
    </source>
</evidence>
<dbReference type="InterPro" id="IPR009045">
    <property type="entry name" value="Zn_M74/Hedgehog-like"/>
</dbReference>
<dbReference type="Gene3D" id="3.30.1380.10">
    <property type="match status" value="1"/>
</dbReference>
<dbReference type="SMR" id="A0A4P6Q7C6"/>
<dbReference type="RefSeq" id="WP_207391390.1">
    <property type="nucleotide sequence ID" value="NZ_CP036455.1"/>
</dbReference>
<evidence type="ECO:0000259" key="1">
    <source>
        <dbReference type="Pfam" id="PF02557"/>
    </source>
</evidence>
<dbReference type="Proteomes" id="UP000292235">
    <property type="component" value="Chromosome"/>
</dbReference>
<dbReference type="GO" id="GO:0004180">
    <property type="term" value="F:carboxypeptidase activity"/>
    <property type="evidence" value="ECO:0007669"/>
    <property type="project" value="UniProtKB-KW"/>
</dbReference>
<dbReference type="AlphaFoldDB" id="A0A4P6Q7C6"/>
<sequence precursor="true">MTRHRIIGSVLAASAALVVLGFAAVAVGVPKAAAPEFGSQADPVTAADGDLSEPVSPFSDVPAVSGLDADLRNALRQAARDAADENIEVTVTSGWRSADYQAVLLEDAVEKYGGMEKARRWVATPETSAHVTGEAVDVGPTDAAYWMSRYGSRYGLCQTYTNEIWHYELATEPGGECPPQLGDATEE</sequence>
<dbReference type="KEGG" id="strr:EKD16_24295"/>
<dbReference type="SUPFAM" id="SSF55166">
    <property type="entry name" value="Hedgehog/DD-peptidase"/>
    <property type="match status" value="1"/>
</dbReference>
<organism evidence="2 3">
    <name type="scientific">Streptomonospora litoralis</name>
    <dbReference type="NCBI Taxonomy" id="2498135"/>
    <lineage>
        <taxon>Bacteria</taxon>
        <taxon>Bacillati</taxon>
        <taxon>Actinomycetota</taxon>
        <taxon>Actinomycetes</taxon>
        <taxon>Streptosporangiales</taxon>
        <taxon>Nocardiopsidaceae</taxon>
        <taxon>Streptomonospora</taxon>
    </lineage>
</organism>
<dbReference type="EMBL" id="CP036455">
    <property type="protein sequence ID" value="QBI56603.1"/>
    <property type="molecule type" value="Genomic_DNA"/>
</dbReference>
<keyword evidence="3" id="KW-1185">Reference proteome</keyword>
<evidence type="ECO:0000313" key="2">
    <source>
        <dbReference type="EMBL" id="QBI56603.1"/>
    </source>
</evidence>
<dbReference type="GO" id="GO:0006508">
    <property type="term" value="P:proteolysis"/>
    <property type="evidence" value="ECO:0007669"/>
    <property type="project" value="InterPro"/>
</dbReference>
<proteinExistence type="predicted"/>
<keyword evidence="2" id="KW-0121">Carboxypeptidase</keyword>
<reference evidence="2 3" key="1">
    <citation type="submission" date="2019-02" db="EMBL/GenBank/DDBJ databases">
        <authorList>
            <person name="Khodamoradi S."/>
            <person name="Hahnke R.L."/>
            <person name="Kaempfer P."/>
            <person name="Schumann P."/>
            <person name="Rohde M."/>
            <person name="Steinert M."/>
            <person name="Luzhetskyy A."/>
            <person name="Wink J."/>
            <person name="Ruckert C."/>
        </authorList>
    </citation>
    <scope>NUCLEOTIDE SEQUENCE [LARGE SCALE GENOMIC DNA]</scope>
    <source>
        <strain evidence="2 3">M2</strain>
    </source>
</reference>
<dbReference type="InterPro" id="IPR052179">
    <property type="entry name" value="DD-CPase-like"/>
</dbReference>
<dbReference type="PANTHER" id="PTHR34385">
    <property type="entry name" value="D-ALANYL-D-ALANINE CARBOXYPEPTIDASE"/>
    <property type="match status" value="1"/>
</dbReference>
<gene>
    <name evidence="2" type="ORF">EKD16_24295</name>
</gene>
<dbReference type="PANTHER" id="PTHR34385:SF1">
    <property type="entry name" value="PEPTIDOGLYCAN L-ALANYL-D-GLUTAMATE ENDOPEPTIDASE CWLK"/>
    <property type="match status" value="1"/>
</dbReference>
<protein>
    <submittedName>
        <fullName evidence="2">D-alanyl-D-alanine carboxypeptidase</fullName>
    </submittedName>
</protein>
<dbReference type="InterPro" id="IPR003709">
    <property type="entry name" value="VanY-like_core_dom"/>
</dbReference>
<dbReference type="Pfam" id="PF02557">
    <property type="entry name" value="VanY"/>
    <property type="match status" value="1"/>
</dbReference>
<keyword evidence="2" id="KW-0378">Hydrolase</keyword>
<accession>A0A4P6Q7C6</accession>
<dbReference type="CDD" id="cd14846">
    <property type="entry name" value="Peptidase_M15_like"/>
    <property type="match status" value="1"/>
</dbReference>
<feature type="domain" description="D-alanyl-D-alanine carboxypeptidase-like core" evidence="1">
    <location>
        <begin position="67"/>
        <end position="146"/>
    </location>
</feature>